<evidence type="ECO:0000256" key="3">
    <source>
        <dbReference type="ARBA" id="ARBA00048782"/>
    </source>
</evidence>
<dbReference type="GO" id="GO:0034599">
    <property type="term" value="P:cellular response to oxidative stress"/>
    <property type="evidence" value="ECO:0007669"/>
    <property type="project" value="TreeGrafter"/>
</dbReference>
<dbReference type="EMBL" id="SWND01000004">
    <property type="protein sequence ID" value="NFF01795.1"/>
    <property type="molecule type" value="Genomic_DNA"/>
</dbReference>
<comment type="similarity">
    <text evidence="4">Belongs to the MsrA Met sulfoxide reductase family.</text>
</comment>
<evidence type="ECO:0000256" key="1">
    <source>
        <dbReference type="ARBA" id="ARBA00023002"/>
    </source>
</evidence>
<evidence type="ECO:0000313" key="7">
    <source>
        <dbReference type="Proteomes" id="UP000472521"/>
    </source>
</evidence>
<organism evidence="6 7">
    <name type="scientific">Clostridium botulinum</name>
    <dbReference type="NCBI Taxonomy" id="1491"/>
    <lineage>
        <taxon>Bacteria</taxon>
        <taxon>Bacillati</taxon>
        <taxon>Bacillota</taxon>
        <taxon>Clostridia</taxon>
        <taxon>Eubacteriales</taxon>
        <taxon>Clostridiaceae</taxon>
        <taxon>Clostridium</taxon>
    </lineage>
</organism>
<comment type="function">
    <text evidence="4">Has an important function as a repair enzyme for proteins that have been inactivated by oxidation. Catalyzes the reversible oxidation-reduction of methionine sulfoxide in proteins to methionine.</text>
</comment>
<feature type="active site" evidence="4">
    <location>
        <position position="10"/>
    </location>
</feature>
<dbReference type="InterPro" id="IPR002569">
    <property type="entry name" value="Met_Sox_Rdtase_MsrA_dom"/>
</dbReference>
<dbReference type="InterPro" id="IPR036509">
    <property type="entry name" value="Met_Sox_Rdtase_MsrA_sf"/>
</dbReference>
<comment type="catalytic activity">
    <reaction evidence="3 4">
        <text>[thioredoxin]-disulfide + L-methionine + H2O = L-methionine (S)-S-oxide + [thioredoxin]-dithiol</text>
        <dbReference type="Rhea" id="RHEA:19993"/>
        <dbReference type="Rhea" id="RHEA-COMP:10698"/>
        <dbReference type="Rhea" id="RHEA-COMP:10700"/>
        <dbReference type="ChEBI" id="CHEBI:15377"/>
        <dbReference type="ChEBI" id="CHEBI:29950"/>
        <dbReference type="ChEBI" id="CHEBI:50058"/>
        <dbReference type="ChEBI" id="CHEBI:57844"/>
        <dbReference type="ChEBI" id="CHEBI:58772"/>
        <dbReference type="EC" id="1.8.4.11"/>
    </reaction>
</comment>
<evidence type="ECO:0000256" key="4">
    <source>
        <dbReference type="HAMAP-Rule" id="MF_01401"/>
    </source>
</evidence>
<dbReference type="HAMAP" id="MF_01401">
    <property type="entry name" value="MsrA"/>
    <property type="match status" value="1"/>
</dbReference>
<feature type="domain" description="Peptide methionine sulphoxide reductase MsrA" evidence="5">
    <location>
        <begin position="3"/>
        <end position="153"/>
    </location>
</feature>
<dbReference type="Pfam" id="PF01625">
    <property type="entry name" value="PMSR"/>
    <property type="match status" value="1"/>
</dbReference>
<dbReference type="AlphaFoldDB" id="A0A6B4K884"/>
<reference evidence="6 7" key="1">
    <citation type="submission" date="2019-04" db="EMBL/GenBank/DDBJ databases">
        <title>Genome sequencing of Clostridium botulinum Groups I-IV and Clostridium butyricum.</title>
        <authorList>
            <person name="Brunt J."/>
            <person name="Van Vliet A.H.M."/>
            <person name="Stringer S.C."/>
            <person name="Carter A.T."/>
            <person name="Peck M.W."/>
        </authorList>
    </citation>
    <scope>NUCLEOTIDE SEQUENCE [LARGE SCALE GENOMIC DNA]</scope>
    <source>
        <strain evidence="6 7">IFR 18/054</strain>
    </source>
</reference>
<dbReference type="PANTHER" id="PTHR42799:SF2">
    <property type="entry name" value="MITOCHONDRIAL PEPTIDE METHIONINE SULFOXIDE REDUCTASE"/>
    <property type="match status" value="1"/>
</dbReference>
<comment type="caution">
    <text evidence="6">The sequence shown here is derived from an EMBL/GenBank/DDBJ whole genome shotgun (WGS) entry which is preliminary data.</text>
</comment>
<keyword evidence="1 4" id="KW-0560">Oxidoreductase</keyword>
<proteinExistence type="inferred from homology"/>
<name>A0A6B4K884_CLOBO</name>
<dbReference type="NCBIfam" id="TIGR00401">
    <property type="entry name" value="msrA"/>
    <property type="match status" value="1"/>
</dbReference>
<dbReference type="FunFam" id="3.30.1060.10:FF:000010">
    <property type="entry name" value="Peptide methionine sulfoxide reductase msrA"/>
    <property type="match status" value="1"/>
</dbReference>
<accession>A0A6B4K884</accession>
<gene>
    <name evidence="4 6" type="primary">msrA</name>
    <name evidence="6" type="ORF">FCV25_08395</name>
</gene>
<sequence length="157" mass="18103">MKEIVLAGGCFWGVEEYMSRIKGIVETKVGYANGIKENPSYEEVCSGTTGHAEACYIKYDESIISLEELLNKFWSIIDPTVLNKQGNDRGTQYRTGIFYLDEKDLNVIIKSKSQEQKNYRKPIVTEVEPLKCFYEAEEYHQKYLKKNPGGYCHIHLD</sequence>
<evidence type="ECO:0000256" key="2">
    <source>
        <dbReference type="ARBA" id="ARBA00047806"/>
    </source>
</evidence>
<comment type="catalytic activity">
    <reaction evidence="2 4">
        <text>L-methionyl-[protein] + [thioredoxin]-disulfide + H2O = L-methionyl-(S)-S-oxide-[protein] + [thioredoxin]-dithiol</text>
        <dbReference type="Rhea" id="RHEA:14217"/>
        <dbReference type="Rhea" id="RHEA-COMP:10698"/>
        <dbReference type="Rhea" id="RHEA-COMP:10700"/>
        <dbReference type="Rhea" id="RHEA-COMP:12313"/>
        <dbReference type="Rhea" id="RHEA-COMP:12315"/>
        <dbReference type="ChEBI" id="CHEBI:15377"/>
        <dbReference type="ChEBI" id="CHEBI:16044"/>
        <dbReference type="ChEBI" id="CHEBI:29950"/>
        <dbReference type="ChEBI" id="CHEBI:44120"/>
        <dbReference type="ChEBI" id="CHEBI:50058"/>
        <dbReference type="EC" id="1.8.4.11"/>
    </reaction>
</comment>
<protein>
    <recommendedName>
        <fullName evidence="4">Peptide methionine sulfoxide reductase MsrA</fullName>
        <shortName evidence="4">Protein-methionine-S-oxide reductase</shortName>
        <ecNumber evidence="4">1.8.4.11</ecNumber>
    </recommendedName>
    <alternativeName>
        <fullName evidence="4">Peptide-methionine (S)-S-oxide reductase</fullName>
        <shortName evidence="4">Peptide Met(O) reductase</shortName>
    </alternativeName>
</protein>
<evidence type="ECO:0000313" key="6">
    <source>
        <dbReference type="EMBL" id="NFF01795.1"/>
    </source>
</evidence>
<dbReference type="PANTHER" id="PTHR42799">
    <property type="entry name" value="MITOCHONDRIAL PEPTIDE METHIONINE SULFOXIDE REDUCTASE"/>
    <property type="match status" value="1"/>
</dbReference>
<dbReference type="GO" id="GO:0008113">
    <property type="term" value="F:peptide-methionine (S)-S-oxide reductase activity"/>
    <property type="evidence" value="ECO:0007669"/>
    <property type="project" value="UniProtKB-UniRule"/>
</dbReference>
<dbReference type="EC" id="1.8.4.11" evidence="4"/>
<dbReference type="Proteomes" id="UP000472521">
    <property type="component" value="Unassembled WGS sequence"/>
</dbReference>
<dbReference type="Gene3D" id="3.30.1060.10">
    <property type="entry name" value="Peptide methionine sulphoxide reductase MsrA"/>
    <property type="match status" value="1"/>
</dbReference>
<evidence type="ECO:0000259" key="5">
    <source>
        <dbReference type="Pfam" id="PF01625"/>
    </source>
</evidence>
<dbReference type="InterPro" id="IPR050162">
    <property type="entry name" value="MsrA_MetSO_reductase"/>
</dbReference>
<dbReference type="SUPFAM" id="SSF55068">
    <property type="entry name" value="Peptide methionine sulfoxide reductase"/>
    <property type="match status" value="1"/>
</dbReference>
<dbReference type="GO" id="GO:0005737">
    <property type="term" value="C:cytoplasm"/>
    <property type="evidence" value="ECO:0007669"/>
    <property type="project" value="TreeGrafter"/>
</dbReference>